<feature type="domain" description="Beta galactosidase small chain/" evidence="5">
    <location>
        <begin position="2"/>
        <end position="251"/>
    </location>
</feature>
<proteinExistence type="predicted"/>
<dbReference type="SUPFAM" id="SSF74650">
    <property type="entry name" value="Galactose mutarotase-like"/>
    <property type="match status" value="1"/>
</dbReference>
<dbReference type="GO" id="GO:0004565">
    <property type="term" value="F:beta-galactosidase activity"/>
    <property type="evidence" value="ECO:0007669"/>
    <property type="project" value="UniProtKB-EC"/>
</dbReference>
<reference evidence="6 7" key="2">
    <citation type="submission" date="2014-09" db="EMBL/GenBank/DDBJ databases">
        <authorList>
            <consortium name="NBRP consortium"/>
            <person name="Sawabe T."/>
            <person name="Meirelles P."/>
            <person name="Nakanishi M."/>
            <person name="Sayaka M."/>
            <person name="Hattori M."/>
            <person name="Ohkuma M."/>
        </authorList>
    </citation>
    <scope>NUCLEOTIDE SEQUENCE [LARGE SCALE GENOMIC DNA]</scope>
    <source>
        <strain evidence="7">JCM19235</strain>
    </source>
</reference>
<dbReference type="InterPro" id="IPR014718">
    <property type="entry name" value="GH-type_carb-bd"/>
</dbReference>
<evidence type="ECO:0000259" key="5">
    <source>
        <dbReference type="SMART" id="SM01038"/>
    </source>
</evidence>
<dbReference type="GO" id="GO:0030246">
    <property type="term" value="F:carbohydrate binding"/>
    <property type="evidence" value="ECO:0007669"/>
    <property type="project" value="InterPro"/>
</dbReference>
<dbReference type="PANTHER" id="PTHR46323:SF2">
    <property type="entry name" value="BETA-GALACTOSIDASE"/>
    <property type="match status" value="1"/>
</dbReference>
<dbReference type="STRING" id="990268.JCM19235_6511"/>
<dbReference type="GO" id="GO:0005990">
    <property type="term" value="P:lactose catabolic process"/>
    <property type="evidence" value="ECO:0007669"/>
    <property type="project" value="TreeGrafter"/>
</dbReference>
<keyword evidence="7" id="KW-1185">Reference proteome</keyword>
<keyword evidence="3 6" id="KW-0378">Hydrolase</keyword>
<reference evidence="6 7" key="1">
    <citation type="submission" date="2014-09" db="EMBL/GenBank/DDBJ databases">
        <title>Vibrio maritimus JCM 19235. (C45) whole genome shotgun sequence.</title>
        <authorList>
            <person name="Sawabe T."/>
            <person name="Meirelles P."/>
            <person name="Nakanishi M."/>
            <person name="Sayaka M."/>
            <person name="Hattori M."/>
            <person name="Ohkuma M."/>
        </authorList>
    </citation>
    <scope>NUCLEOTIDE SEQUENCE [LARGE SCALE GENOMIC DNA]</scope>
    <source>
        <strain evidence="7">JCM19235</strain>
    </source>
</reference>
<comment type="catalytic activity">
    <reaction evidence="1">
        <text>Hydrolysis of terminal non-reducing beta-D-galactose residues in beta-D-galactosides.</text>
        <dbReference type="EC" id="3.2.1.23"/>
    </reaction>
</comment>
<dbReference type="AlphaFoldDB" id="A0A090RTU7"/>
<protein>
    <recommendedName>
        <fullName evidence="2">beta-galactosidase</fullName>
        <ecNumber evidence="2">3.2.1.23</ecNumber>
    </recommendedName>
</protein>
<dbReference type="EC" id="3.2.1.23" evidence="2"/>
<dbReference type="InterPro" id="IPR011013">
    <property type="entry name" value="Gal_mutarotase_sf_dom"/>
</dbReference>
<dbReference type="InterPro" id="IPR004199">
    <property type="entry name" value="B-gal_small/dom_5"/>
</dbReference>
<sequence length="254" mass="28813">MSQPIKDNFYRAPLDNDIGTSEANKLDPNSWFARWEAAGFRMLRRDVQSFEAYEVSGGVEIKCVAIYSNDLAPVISSAWRYHIASDGSIAIDVDVTLARGLPPIPRVGLELCLPKQTSSEDRIMVDWFGRGPHENYPDRLHSAHIGRYQKCLEEMHTNYIFPSENGLRCDCHELTVGNLSVEGEFHFSVSEFNQANLANAKHTNELVKDDAVYVRVDGFHMGVGGDDSWTPSVHDEYQLREQHYRYAMVLRTAD</sequence>
<dbReference type="InterPro" id="IPR050347">
    <property type="entry name" value="Bact_Beta-galactosidase"/>
</dbReference>
<keyword evidence="4 6" id="KW-0326">Glycosidase</keyword>
<dbReference type="PANTHER" id="PTHR46323">
    <property type="entry name" value="BETA-GALACTOSIDASE"/>
    <property type="match status" value="1"/>
</dbReference>
<accession>A0A090RTU7</accession>
<dbReference type="EMBL" id="BBMR01000002">
    <property type="protein sequence ID" value="GAL17958.1"/>
    <property type="molecule type" value="Genomic_DNA"/>
</dbReference>
<comment type="caution">
    <text evidence="6">The sequence shown here is derived from an EMBL/GenBank/DDBJ whole genome shotgun (WGS) entry which is preliminary data.</text>
</comment>
<evidence type="ECO:0000256" key="3">
    <source>
        <dbReference type="ARBA" id="ARBA00022801"/>
    </source>
</evidence>
<dbReference type="GO" id="GO:0009341">
    <property type="term" value="C:beta-galactosidase complex"/>
    <property type="evidence" value="ECO:0007669"/>
    <property type="project" value="InterPro"/>
</dbReference>
<evidence type="ECO:0000256" key="4">
    <source>
        <dbReference type="ARBA" id="ARBA00023295"/>
    </source>
</evidence>
<evidence type="ECO:0000313" key="6">
    <source>
        <dbReference type="EMBL" id="GAL17958.1"/>
    </source>
</evidence>
<evidence type="ECO:0000256" key="2">
    <source>
        <dbReference type="ARBA" id="ARBA00012756"/>
    </source>
</evidence>
<dbReference type="Pfam" id="PF02929">
    <property type="entry name" value="Bgal_small_N"/>
    <property type="match status" value="1"/>
</dbReference>
<organism evidence="6 7">
    <name type="scientific">Vibrio maritimus</name>
    <dbReference type="NCBI Taxonomy" id="990268"/>
    <lineage>
        <taxon>Bacteria</taxon>
        <taxon>Pseudomonadati</taxon>
        <taxon>Pseudomonadota</taxon>
        <taxon>Gammaproteobacteria</taxon>
        <taxon>Vibrionales</taxon>
        <taxon>Vibrionaceae</taxon>
        <taxon>Vibrio</taxon>
    </lineage>
</organism>
<name>A0A090RTU7_9VIBR</name>
<dbReference type="SMART" id="SM01038">
    <property type="entry name" value="Bgal_small_N"/>
    <property type="match status" value="1"/>
</dbReference>
<gene>
    <name evidence="6" type="ORF">JCM19235_6511</name>
</gene>
<evidence type="ECO:0000313" key="7">
    <source>
        <dbReference type="Proteomes" id="UP000029228"/>
    </source>
</evidence>
<dbReference type="Proteomes" id="UP000029228">
    <property type="component" value="Unassembled WGS sequence"/>
</dbReference>
<dbReference type="Gene3D" id="2.70.98.10">
    <property type="match status" value="1"/>
</dbReference>
<evidence type="ECO:0000256" key="1">
    <source>
        <dbReference type="ARBA" id="ARBA00001412"/>
    </source>
</evidence>